<comment type="cofactor">
    <cofactor evidence="10">
        <name>FMN</name>
        <dbReference type="ChEBI" id="CHEBI:58210"/>
    </cofactor>
</comment>
<evidence type="ECO:0000256" key="1">
    <source>
        <dbReference type="ARBA" id="ARBA00022448"/>
    </source>
</evidence>
<keyword evidence="12" id="KW-1185">Reference proteome</keyword>
<dbReference type="EMBL" id="AP014633">
    <property type="protein sequence ID" value="BAP56864.1"/>
    <property type="molecule type" value="Genomic_DNA"/>
</dbReference>
<keyword evidence="8 10" id="KW-1133">Transmembrane helix</keyword>
<sequence length="353" mass="38101">MNPPTHAPHIHLPTDIGQIMNNVMLALIPATLLGFWLYGWPAINLWLVCVLAALATEALSLYLRGLTVRPTLLDGSAMLTAWLLALSLPPWAPWWIAVIGAVFALLVGKHVFGGLGQNVFNPAMIARVVLLISFPVEMTTWVAPVPLGSEQAPHFLEGLAITFTGSGTSFDALTSASLLGHVKTEFTRGIDLQTALTGYFIPHEAIWGWHSGSLGETSAVLLLLGGIVLIVKRIITWHIPAAMLIGVLLPAVLMHALNPSHYLGLVPHLLHGGLMLGAFFIATDPVTSPNTAIGQWVFGCGCGLLTYIIRTWGNYPEGVAFAVLIMNATTPVIDHYFRPRIYGRNRKGEALLP</sequence>
<dbReference type="InterPro" id="IPR011303">
    <property type="entry name" value="RnfD_bac"/>
</dbReference>
<dbReference type="HOGENOM" id="CLU_042020_1_0_6"/>
<keyword evidence="5 10" id="KW-0812">Transmembrane</keyword>
<keyword evidence="7 10" id="KW-0249">Electron transport</keyword>
<evidence type="ECO:0000256" key="8">
    <source>
        <dbReference type="ARBA" id="ARBA00022989"/>
    </source>
</evidence>
<dbReference type="Pfam" id="PF03116">
    <property type="entry name" value="NQR2_RnfD_RnfE"/>
    <property type="match status" value="1"/>
</dbReference>
<dbReference type="OrthoDB" id="9776359at2"/>
<gene>
    <name evidence="10" type="primary">rnfD</name>
    <name evidence="11" type="ORF">THII_2567</name>
</gene>
<dbReference type="AlphaFoldDB" id="A0A090AHT1"/>
<evidence type="ECO:0000256" key="4">
    <source>
        <dbReference type="ARBA" id="ARBA00022643"/>
    </source>
</evidence>
<feature type="transmembrane region" description="Helical" evidence="10">
    <location>
        <begin position="45"/>
        <end position="63"/>
    </location>
</feature>
<dbReference type="GO" id="GO:0022900">
    <property type="term" value="P:electron transport chain"/>
    <property type="evidence" value="ECO:0007669"/>
    <property type="project" value="UniProtKB-UniRule"/>
</dbReference>
<keyword evidence="10" id="KW-0997">Cell inner membrane</keyword>
<feature type="transmembrane region" description="Helical" evidence="10">
    <location>
        <begin position="206"/>
        <end position="230"/>
    </location>
</feature>
<comment type="function">
    <text evidence="10">Part of a membrane-bound complex that couples electron transfer with translocation of ions across the membrane.</text>
</comment>
<name>A0A090AHT1_9GAMM</name>
<proteinExistence type="inferred from homology"/>
<evidence type="ECO:0000256" key="9">
    <source>
        <dbReference type="ARBA" id="ARBA00023136"/>
    </source>
</evidence>
<comment type="caution">
    <text evidence="10">Lacks conserved residue(s) required for the propagation of feature annotation.</text>
</comment>
<dbReference type="KEGG" id="tig:THII_2567"/>
<keyword evidence="3 10" id="KW-0285">Flavoprotein</keyword>
<feature type="transmembrane region" description="Helical" evidence="10">
    <location>
        <begin position="293"/>
        <end position="312"/>
    </location>
</feature>
<evidence type="ECO:0000256" key="10">
    <source>
        <dbReference type="HAMAP-Rule" id="MF_00462"/>
    </source>
</evidence>
<keyword evidence="6 10" id="KW-1278">Translocase</keyword>
<keyword evidence="9 10" id="KW-0472">Membrane</keyword>
<dbReference type="GO" id="GO:0055085">
    <property type="term" value="P:transmembrane transport"/>
    <property type="evidence" value="ECO:0007669"/>
    <property type="project" value="InterPro"/>
</dbReference>
<feature type="transmembrane region" description="Helical" evidence="10">
    <location>
        <begin position="318"/>
        <end position="337"/>
    </location>
</feature>
<evidence type="ECO:0000256" key="5">
    <source>
        <dbReference type="ARBA" id="ARBA00022692"/>
    </source>
</evidence>
<dbReference type="PANTHER" id="PTHR30578:SF0">
    <property type="entry name" value="ION-TRANSLOCATING OXIDOREDUCTASE COMPLEX SUBUNIT D"/>
    <property type="match status" value="1"/>
</dbReference>
<feature type="transmembrane region" description="Helical" evidence="10">
    <location>
        <begin position="124"/>
        <end position="143"/>
    </location>
</feature>
<dbReference type="EC" id="7.-.-.-" evidence="10"/>
<comment type="subunit">
    <text evidence="10">The complex is composed of six subunits: RnfA, RnfB, RnfC, RnfD, RnfE and RnfG.</text>
</comment>
<keyword evidence="4 10" id="KW-0288">FMN</keyword>
<dbReference type="Proteomes" id="UP000031623">
    <property type="component" value="Chromosome"/>
</dbReference>
<evidence type="ECO:0000256" key="2">
    <source>
        <dbReference type="ARBA" id="ARBA00022553"/>
    </source>
</evidence>
<keyword evidence="10" id="KW-1003">Cell membrane</keyword>
<dbReference type="InterPro" id="IPR004338">
    <property type="entry name" value="NqrB/RnfD"/>
</dbReference>
<comment type="subcellular location">
    <subcellularLocation>
        <location evidence="10">Cell inner membrane</location>
        <topology evidence="10">Multi-pass membrane protein</topology>
    </subcellularLocation>
</comment>
<evidence type="ECO:0000256" key="3">
    <source>
        <dbReference type="ARBA" id="ARBA00022630"/>
    </source>
</evidence>
<dbReference type="NCBIfam" id="TIGR01946">
    <property type="entry name" value="rnfD"/>
    <property type="match status" value="1"/>
</dbReference>
<protein>
    <recommendedName>
        <fullName evidence="10">Ion-translocating oxidoreductase complex subunit D</fullName>
        <ecNumber evidence="10">7.-.-.-</ecNumber>
    </recommendedName>
    <alternativeName>
        <fullName evidence="10">Rnf electron transport complex subunit D</fullName>
    </alternativeName>
</protein>
<comment type="similarity">
    <text evidence="10">Belongs to the NqrB/RnfD family.</text>
</comment>
<organism evidence="11 12">
    <name type="scientific">Thioploca ingrica</name>
    <dbReference type="NCBI Taxonomy" id="40754"/>
    <lineage>
        <taxon>Bacteria</taxon>
        <taxon>Pseudomonadati</taxon>
        <taxon>Pseudomonadota</taxon>
        <taxon>Gammaproteobacteria</taxon>
        <taxon>Thiotrichales</taxon>
        <taxon>Thiotrichaceae</taxon>
        <taxon>Thioploca</taxon>
    </lineage>
</organism>
<feature type="transmembrane region" description="Helical" evidence="10">
    <location>
        <begin position="262"/>
        <end position="281"/>
    </location>
</feature>
<evidence type="ECO:0000256" key="6">
    <source>
        <dbReference type="ARBA" id="ARBA00022967"/>
    </source>
</evidence>
<accession>A0A090AHT1</accession>
<feature type="transmembrane region" description="Helical" evidence="10">
    <location>
        <begin position="94"/>
        <end position="112"/>
    </location>
</feature>
<dbReference type="PANTHER" id="PTHR30578">
    <property type="entry name" value="ELECTRON TRANSPORT COMPLEX PROTEIN RNFD"/>
    <property type="match status" value="1"/>
</dbReference>
<reference evidence="11 12" key="1">
    <citation type="journal article" date="2014" name="ISME J.">
        <title>Ecophysiology of Thioploca ingrica as revealed by the complete genome sequence supplemented with proteomic evidence.</title>
        <authorList>
            <person name="Kojima H."/>
            <person name="Ogura Y."/>
            <person name="Yamamoto N."/>
            <person name="Togashi T."/>
            <person name="Mori H."/>
            <person name="Watanabe T."/>
            <person name="Nemoto F."/>
            <person name="Kurokawa K."/>
            <person name="Hayashi T."/>
            <person name="Fukui M."/>
        </authorList>
    </citation>
    <scope>NUCLEOTIDE SEQUENCE [LARGE SCALE GENOMIC DNA]</scope>
</reference>
<feature type="transmembrane region" description="Helical" evidence="10">
    <location>
        <begin position="237"/>
        <end position="256"/>
    </location>
</feature>
<dbReference type="STRING" id="40754.THII_2567"/>
<evidence type="ECO:0000256" key="7">
    <source>
        <dbReference type="ARBA" id="ARBA00022982"/>
    </source>
</evidence>
<evidence type="ECO:0000313" key="12">
    <source>
        <dbReference type="Proteomes" id="UP000031623"/>
    </source>
</evidence>
<evidence type="ECO:0000313" key="11">
    <source>
        <dbReference type="EMBL" id="BAP56864.1"/>
    </source>
</evidence>
<keyword evidence="1 10" id="KW-0813">Transport</keyword>
<keyword evidence="2 10" id="KW-0597">Phosphoprotein</keyword>
<dbReference type="GO" id="GO:0005886">
    <property type="term" value="C:plasma membrane"/>
    <property type="evidence" value="ECO:0007669"/>
    <property type="project" value="UniProtKB-SubCell"/>
</dbReference>
<feature type="transmembrane region" description="Helical" evidence="10">
    <location>
        <begin position="19"/>
        <end position="39"/>
    </location>
</feature>
<dbReference type="HAMAP" id="MF_00462">
    <property type="entry name" value="RsxD_RnfD"/>
    <property type="match status" value="1"/>
</dbReference>